<evidence type="ECO:0000256" key="1">
    <source>
        <dbReference type="ARBA" id="ARBA00010982"/>
    </source>
</evidence>
<dbReference type="RefSeq" id="WP_068827613.1">
    <property type="nucleotide sequence ID" value="NZ_CP014224.1"/>
</dbReference>
<dbReference type="FunFam" id="3.40.47.10:FF:000007">
    <property type="entry name" value="acetyl-CoA acetyltransferase, mitochondrial"/>
    <property type="match status" value="1"/>
</dbReference>
<keyword evidence="5" id="KW-0479">Metal-binding</keyword>
<dbReference type="KEGG" id="wfu:AXE80_11910"/>
<dbReference type="EMBL" id="CP014224">
    <property type="protein sequence ID" value="ANW96942.1"/>
    <property type="molecule type" value="Genomic_DNA"/>
</dbReference>
<dbReference type="PANTHER" id="PTHR18919:SF156">
    <property type="entry name" value="ACETYL-COA ACETYLTRANSFERASE, MITOCHONDRIAL"/>
    <property type="match status" value="1"/>
</dbReference>
<dbReference type="InterPro" id="IPR020617">
    <property type="entry name" value="Thiolase_C"/>
</dbReference>
<keyword evidence="7" id="KW-0630">Potassium</keyword>
<dbReference type="NCBIfam" id="TIGR01930">
    <property type="entry name" value="AcCoA-C-Actrans"/>
    <property type="match status" value="1"/>
</dbReference>
<evidence type="ECO:0000256" key="8">
    <source>
        <dbReference type="ARBA" id="ARBA00023315"/>
    </source>
</evidence>
<dbReference type="PIRSF" id="PIRSF000429">
    <property type="entry name" value="Ac-CoA_Ac_transf"/>
    <property type="match status" value="1"/>
</dbReference>
<keyword evidence="6" id="KW-0809">Transit peptide</keyword>
<dbReference type="CDD" id="cd00751">
    <property type="entry name" value="thiolase"/>
    <property type="match status" value="1"/>
</dbReference>
<evidence type="ECO:0000259" key="11">
    <source>
        <dbReference type="Pfam" id="PF00108"/>
    </source>
</evidence>
<protein>
    <recommendedName>
        <fullName evidence="3">acetyl-CoA C-acetyltransferase</fullName>
        <ecNumber evidence="3">2.3.1.9</ecNumber>
    </recommendedName>
</protein>
<evidence type="ECO:0000256" key="4">
    <source>
        <dbReference type="ARBA" id="ARBA00022679"/>
    </source>
</evidence>
<dbReference type="InterPro" id="IPR020616">
    <property type="entry name" value="Thiolase_N"/>
</dbReference>
<feature type="active site" description="Proton acceptor" evidence="9">
    <location>
        <position position="378"/>
    </location>
</feature>
<dbReference type="GO" id="GO:0006635">
    <property type="term" value="P:fatty acid beta-oxidation"/>
    <property type="evidence" value="ECO:0007669"/>
    <property type="project" value="TreeGrafter"/>
</dbReference>
<dbReference type="PROSITE" id="PS00098">
    <property type="entry name" value="THIOLASE_1"/>
    <property type="match status" value="1"/>
</dbReference>
<accession>A0A1B1Y838</accession>
<comment type="subunit">
    <text evidence="2">Homotetramer.</text>
</comment>
<name>A0A1B1Y838_9FLAO</name>
<evidence type="ECO:0000313" key="14">
    <source>
        <dbReference type="Proteomes" id="UP000092967"/>
    </source>
</evidence>
<evidence type="ECO:0000256" key="9">
    <source>
        <dbReference type="PIRSR" id="PIRSR000429-1"/>
    </source>
</evidence>
<feature type="domain" description="Thiolase N-terminal" evidence="11">
    <location>
        <begin position="5"/>
        <end position="262"/>
    </location>
</feature>
<keyword evidence="4 10" id="KW-0808">Transferase</keyword>
<dbReference type="STRING" id="1790137.AXE80_11910"/>
<dbReference type="Gene3D" id="3.40.47.10">
    <property type="match status" value="1"/>
</dbReference>
<dbReference type="AlphaFoldDB" id="A0A1B1Y838"/>
<dbReference type="GO" id="GO:0046872">
    <property type="term" value="F:metal ion binding"/>
    <property type="evidence" value="ECO:0007669"/>
    <property type="project" value="UniProtKB-KW"/>
</dbReference>
<evidence type="ECO:0000313" key="13">
    <source>
        <dbReference type="EMBL" id="ANW96942.1"/>
    </source>
</evidence>
<dbReference type="InterPro" id="IPR002155">
    <property type="entry name" value="Thiolase"/>
</dbReference>
<keyword evidence="8 10" id="KW-0012">Acyltransferase</keyword>
<dbReference type="Pfam" id="PF02803">
    <property type="entry name" value="Thiolase_C"/>
    <property type="match status" value="1"/>
</dbReference>
<dbReference type="Pfam" id="PF00108">
    <property type="entry name" value="Thiolase_N"/>
    <property type="match status" value="1"/>
</dbReference>
<dbReference type="InterPro" id="IPR016039">
    <property type="entry name" value="Thiolase-like"/>
</dbReference>
<dbReference type="InterPro" id="IPR020615">
    <property type="entry name" value="Thiolase_acyl_enz_int_AS"/>
</dbReference>
<dbReference type="SUPFAM" id="SSF53901">
    <property type="entry name" value="Thiolase-like"/>
    <property type="match status" value="2"/>
</dbReference>
<evidence type="ECO:0000256" key="5">
    <source>
        <dbReference type="ARBA" id="ARBA00022723"/>
    </source>
</evidence>
<dbReference type="PROSITE" id="PS00737">
    <property type="entry name" value="THIOLASE_2"/>
    <property type="match status" value="1"/>
</dbReference>
<dbReference type="GO" id="GO:0003985">
    <property type="term" value="F:acetyl-CoA C-acetyltransferase activity"/>
    <property type="evidence" value="ECO:0007669"/>
    <property type="project" value="UniProtKB-EC"/>
</dbReference>
<evidence type="ECO:0000256" key="6">
    <source>
        <dbReference type="ARBA" id="ARBA00022946"/>
    </source>
</evidence>
<feature type="domain" description="Thiolase C-terminal" evidence="12">
    <location>
        <begin position="269"/>
        <end position="390"/>
    </location>
</feature>
<reference evidence="13 14" key="1">
    <citation type="submission" date="2016-02" db="EMBL/GenBank/DDBJ databases">
        <authorList>
            <person name="Wen L."/>
            <person name="He K."/>
            <person name="Yang H."/>
        </authorList>
    </citation>
    <scope>NUCLEOTIDE SEQUENCE [LARGE SCALE GENOMIC DNA]</scope>
    <source>
        <strain evidence="13 14">CZ1127</strain>
    </source>
</reference>
<comment type="similarity">
    <text evidence="1 10">Belongs to the thiolase-like superfamily. Thiolase family.</text>
</comment>
<feature type="active site" description="Proton acceptor" evidence="9">
    <location>
        <position position="348"/>
    </location>
</feature>
<dbReference type="InterPro" id="IPR020610">
    <property type="entry name" value="Thiolase_AS"/>
</dbReference>
<proteinExistence type="inferred from homology"/>
<dbReference type="OrthoDB" id="9764892at2"/>
<dbReference type="EC" id="2.3.1.9" evidence="3"/>
<evidence type="ECO:0000256" key="10">
    <source>
        <dbReference type="RuleBase" id="RU003557"/>
    </source>
</evidence>
<evidence type="ECO:0000259" key="12">
    <source>
        <dbReference type="Pfam" id="PF02803"/>
    </source>
</evidence>
<keyword evidence="14" id="KW-1185">Reference proteome</keyword>
<dbReference type="InterPro" id="IPR020613">
    <property type="entry name" value="Thiolase_CS"/>
</dbReference>
<dbReference type="PANTHER" id="PTHR18919">
    <property type="entry name" value="ACETYL-COA C-ACYLTRANSFERASE"/>
    <property type="match status" value="1"/>
</dbReference>
<evidence type="ECO:0000256" key="2">
    <source>
        <dbReference type="ARBA" id="ARBA00011881"/>
    </source>
</evidence>
<dbReference type="Proteomes" id="UP000092967">
    <property type="component" value="Chromosome"/>
</dbReference>
<gene>
    <name evidence="13" type="ORF">AXE80_11910</name>
</gene>
<dbReference type="PROSITE" id="PS00099">
    <property type="entry name" value="THIOLASE_3"/>
    <property type="match status" value="1"/>
</dbReference>
<sequence>MSKKIVIVSAKRTPIGSFLGSLSTVTAPKLAAAAIKGTLDEINIPYHLIEEVYLGNVLQAGLGQAPAKQAAKYAGLKDDIPCTTINKVCASGMKAITMGAQAIKANDREIVLVGGMENMSLVPHYSTLRTGTKLGNQTLHDGILQDGLTNVYDQNHMGVCGDNCAKTHHISREEQDTFAIQSYQKSINANQEGKFRNEISPVSYHDKRGNEIIINEDEEFLNFKPEKFPLLKPVFSKEGTVTAANASTLNDGAAVLLIMSEEKAKVLNLKPLAEIIAYEDASTSPELFTTAPAKAIPAVLKKANLQLTDIDYFELNEAFSVVGIANANLLKIPMHKINKNGGAVSLGHPLGCSGARIVVSLINVLKQQQAGYGLAAICNGGGGATAIIIKNI</sequence>
<evidence type="ECO:0000256" key="3">
    <source>
        <dbReference type="ARBA" id="ARBA00012705"/>
    </source>
</evidence>
<feature type="active site" description="Acyl-thioester intermediate" evidence="9">
    <location>
        <position position="89"/>
    </location>
</feature>
<organism evidence="13 14">
    <name type="scientific">Wenyingzhuangia fucanilytica</name>
    <dbReference type="NCBI Taxonomy" id="1790137"/>
    <lineage>
        <taxon>Bacteria</taxon>
        <taxon>Pseudomonadati</taxon>
        <taxon>Bacteroidota</taxon>
        <taxon>Flavobacteriia</taxon>
        <taxon>Flavobacteriales</taxon>
        <taxon>Flavobacteriaceae</taxon>
        <taxon>Wenyingzhuangia</taxon>
    </lineage>
</organism>
<evidence type="ECO:0000256" key="7">
    <source>
        <dbReference type="ARBA" id="ARBA00022958"/>
    </source>
</evidence>